<name>A0ABD0JM66_9CAEN</name>
<feature type="domain" description="Tyrosinase copper-binding" evidence="9">
    <location>
        <begin position="1847"/>
        <end position="1858"/>
    </location>
</feature>
<dbReference type="PROSITE" id="PS00498">
    <property type="entry name" value="TYROSINASE_2"/>
    <property type="match status" value="6"/>
</dbReference>
<feature type="domain" description="Tyrosinase copper-binding" evidence="9">
    <location>
        <begin position="211"/>
        <end position="222"/>
    </location>
</feature>
<dbReference type="InterPro" id="IPR050316">
    <property type="entry name" value="Tyrosinase/Hemocyanin"/>
</dbReference>
<dbReference type="InterPro" id="IPR036848">
    <property type="entry name" value="Haemocyanin_C_sf"/>
</dbReference>
<evidence type="ECO:0000313" key="10">
    <source>
        <dbReference type="EMBL" id="KAK7476001.1"/>
    </source>
</evidence>
<feature type="domain" description="Tyrosinase copper-binding" evidence="9">
    <location>
        <begin position="2240"/>
        <end position="2251"/>
    </location>
</feature>
<keyword evidence="11" id="KW-1185">Reference proteome</keyword>
<dbReference type="PANTHER" id="PTHR11474:SF126">
    <property type="entry name" value="TYROSINASE-LIKE PROTEIN TYR-1-RELATED"/>
    <property type="match status" value="1"/>
</dbReference>
<evidence type="ECO:0000256" key="7">
    <source>
        <dbReference type="ARBA" id="ARBA00023180"/>
    </source>
</evidence>
<evidence type="ECO:0000259" key="8">
    <source>
        <dbReference type="PROSITE" id="PS00497"/>
    </source>
</evidence>
<evidence type="ECO:0000313" key="11">
    <source>
        <dbReference type="Proteomes" id="UP001519460"/>
    </source>
</evidence>
<feature type="domain" description="Tyrosinase copper-binding" evidence="8">
    <location>
        <begin position="70"/>
        <end position="87"/>
    </location>
</feature>
<feature type="domain" description="Tyrosinase copper-binding" evidence="8">
    <location>
        <begin position="892"/>
        <end position="909"/>
    </location>
</feature>
<comment type="caution">
    <text evidence="10">The sequence shown here is derived from an EMBL/GenBank/DDBJ whole genome shotgun (WGS) entry which is preliminary data.</text>
</comment>
<dbReference type="Pfam" id="PF14830">
    <property type="entry name" value="Haemocyan_bet_s"/>
    <property type="match status" value="5"/>
</dbReference>
<keyword evidence="2" id="KW-0813">Transport</keyword>
<gene>
    <name evidence="10" type="ORF">BaRGS_00032768</name>
</gene>
<dbReference type="PANTHER" id="PTHR11474">
    <property type="entry name" value="TYROSINASE FAMILY MEMBER"/>
    <property type="match status" value="1"/>
</dbReference>
<keyword evidence="3" id="KW-0561">Oxygen transport</keyword>
<evidence type="ECO:0000256" key="1">
    <source>
        <dbReference type="ARBA" id="ARBA00002958"/>
    </source>
</evidence>
<feature type="domain" description="Tyrosinase copper-binding" evidence="9">
    <location>
        <begin position="1433"/>
        <end position="1444"/>
    </location>
</feature>
<dbReference type="Gene3D" id="2.60.310.10">
    <property type="entry name" value="Haemocyanin C-terminal domain"/>
    <property type="match status" value="5"/>
</dbReference>
<dbReference type="SUPFAM" id="SSF81277">
    <property type="entry name" value="C-terminal domain of mollusc hemocyanin"/>
    <property type="match status" value="5"/>
</dbReference>
<feature type="domain" description="Tyrosinase copper-binding" evidence="9">
    <location>
        <begin position="620"/>
        <end position="631"/>
    </location>
</feature>
<dbReference type="PRINTS" id="PR00092">
    <property type="entry name" value="TYROSINASE"/>
</dbReference>
<reference evidence="10 11" key="1">
    <citation type="journal article" date="2023" name="Sci. Data">
        <title>Genome assembly of the Korean intertidal mud-creeper Batillaria attramentaria.</title>
        <authorList>
            <person name="Patra A.K."/>
            <person name="Ho P.T."/>
            <person name="Jun S."/>
            <person name="Lee S.J."/>
            <person name="Kim Y."/>
            <person name="Won Y.J."/>
        </authorList>
    </citation>
    <scope>NUCLEOTIDE SEQUENCE [LARGE SCALE GENOMIC DNA]</scope>
    <source>
        <strain evidence="10">Wonlab-2016</strain>
    </source>
</reference>
<evidence type="ECO:0000259" key="9">
    <source>
        <dbReference type="PROSITE" id="PS00498"/>
    </source>
</evidence>
<dbReference type="SUPFAM" id="SSF48056">
    <property type="entry name" value="Di-copper centre-containing domain"/>
    <property type="match status" value="6"/>
</dbReference>
<feature type="non-terminal residue" evidence="10">
    <location>
        <position position="1"/>
    </location>
</feature>
<keyword evidence="4" id="KW-0479">Metal-binding</keyword>
<sequence>EDYHYRGPNTVVRKDVNVLTDEEIYELRQAMSRFQNDTSVDGYQAIAEFHGLPARCPRPDAAVRYACCIHGMATFPHWHRLFVVQVEDELRTRGLHFGIPYWDWTRPKAEVPALAADVTYEDPHHPGTVVHNPFHDAAIAFRGERTSRNSCLKILLSATTRSSSTVFSWPSSRPTYCDFEIQFEVTHNAPHFLVGGFTPYSLSTLHYSAFDPIFYLHHSNVDRLWAIWQELQVRRGLPYKAHCANTLTQQELKPFSFDAPLNNNKKTQSHSHPKDVYFYESDLGYTYDSLTFGGMTVEQLEGYLLERQSKERTFVGIELHNIGVSAWVEVYINAAGGQAALAGHVAVLGGEKEMPWHFDRLFKLEITDALSSLGLRYDDDFSVSLNITDVNGNHRPGDTFSHSTIFHQVPELQEPYVLGDKRLRSDVESLTREQIQNLRDALKILEEDPSIHGFSQMAAFHGEPNWCPSPSAEKKFACCVHGMSTFPHWHRLLTAENALREHGFRDGLPYWDWTLPMTHLPDIVKDETYAHPATGRATPNPFHHGLVDGHKTTRSPRPALFEQPEFGRFTRIAEQVMLAFEQTDYCAFEVQFEIAHNYIHALVGGNEPYSMASLRYTAYDPIFFLHHSNTDRIWAIWQELQAYRGLPHNTANCAIAQFRKALQPFAQTSLVNPDAMTRDHSVPFDVFDYRHSFHYEYDNFQFNGLSIPQIEREIQDRQSEDRVFAGFMLHGIRKSALVRFSICIPGGACSAAGEFYILGDEYEMPWEFDRLFKYEITQQLKDLRLEPLDLYEVKYKVLDLNNQLIGNETFGKVTIVHKYGAGHMDRKSYEQELKASSHVRRDLQDLQEGEKESLKAALLKMQQDGSFEKIAKFHGAPGLCEHNGRKVGCCVHGSATFPHWHRLYVEQVENELLSHGSAVSIPYWDWTKPIRELPDLISKSTFYDSRSQKMEPNPFFHHMISAVGTFTTRDPRPELFHPSYFMEQTLLALEQTSYCDFEVQFEVTHNAFHSFLGGRGQYSLSTLDYSAFDPVFFIYHANTDRIFAIWQALQSYRGLAWDQADCALNHMREPLHPFDDSRQNQFDLTHDYSRPVDVWDYSNHLHYHYDNLNFNDWTIPQLEQVLQTQRSRDRMFAGFMLHNIGTSADVEIYICVGTGRGRNCNHPAGKFSVLGGEFEMPFTFDRLYKYDISDPVRGLGFKLDSGADFDLKIKVRAYNGSYLDPSILHKPTVLFVPGEKNHQDEQGHTERDLVRRNVRALSVRERRSLVVALRNLQEDHSPDGFQSLAAFHALPELCPSPEATHRFACCVHGSAAFPQWHRLYTVQFEEALRRHGSLVDEYFHDPFLGIDFPNPWLGATIDFENTHTEREVNLARLSEEGHQGYDTWLWEQYLMALEQENYCDFEVQFEIAHNAIHAWVGGSKVHSMAHLHYASYDPVFLLHHSSTDRIFALWQELQRLRGLDPNSPDCALEIMHEPLKPFSFGSPYNLNPNTKRYARPEDIFDYRNHFHYEYDSLEVLGMSPEQIVDVINYRQAKDRVFAGFMLGGLGTSAHVEFSVCDESGACTAAGDFNVLGGSAEMPWSFDRTYKYDITKALEKAHLDARDQFTFQLTITALNGTVLDSHLLKDPTVIFQPATHAPGDYQVPANMVRKDLSRLSERDIMSLKSAMHDLQDDEGKLGWQALASYHGVPALCPSPEVAEFACCIHGMPTFPHWHRLYTLAVGHALKNHGSAVAVPYWDWTLPMDHLPELFTEETYYDAWKDEVFLNPFSRGYVKEVDGYTVRDPQPELWKLSKDGQHSVLFDEVLLALEQEDFCDFEVQFEVTHNAIHYLVGGHQTYALSSLHYSSYDPIFFVHHSFVDKIWAVWQELQKRRHKSHDRADCAVNFMHEPMHPFDNTDLNPDPIIRANAVPQKVFNYVGLGYKYDNLDIGGKSLDELEDLIHEHQSHPRVFAGFHLQGIHTSADVVFSICKNGVGTNCTRAGAFFILGGDKEMAWSFDRVYKYEITDALHDAHIAPEDVFDTHAPFQLVYEVHDVSGKRLPDKVISAPTIIFEPARGADPGEKSHATAGRSIRKNINDLTSAEIQSLKDSLQKVIDAPGMNYQRLASWHGWPGLCEHNGRKVACCHHGMASFPGWHRLYVRMLELVMTWQGAQIGLPYWDWTESFTELPALVTDDDHNPFHSGVDPELGEESFFYRQILLAFEQRDFCDFEVQFEVTHNAIHSWIGGSSPYGMSTLEYSAYDPIFFLHHANVDRQFAIWQALQKYRGLDYNSANCNIQ</sequence>
<dbReference type="Proteomes" id="UP001519460">
    <property type="component" value="Unassembled WGS sequence"/>
</dbReference>
<comment type="function">
    <text evidence="1">Hemocyanins are copper-containing oxygen carriers occurring freely dissolved in the hemolymph of many mollusks and arthropods.</text>
</comment>
<dbReference type="Pfam" id="PF00264">
    <property type="entry name" value="Tyrosinase"/>
    <property type="match status" value="8"/>
</dbReference>
<dbReference type="Gene3D" id="1.10.1280.10">
    <property type="entry name" value="Di-copper center containing domain from catechol oxidase"/>
    <property type="match status" value="7"/>
</dbReference>
<evidence type="ECO:0000256" key="5">
    <source>
        <dbReference type="ARBA" id="ARBA00023008"/>
    </source>
</evidence>
<dbReference type="PROSITE" id="PS00497">
    <property type="entry name" value="TYROSINASE_1"/>
    <property type="match status" value="4"/>
</dbReference>
<dbReference type="GO" id="GO:0046872">
    <property type="term" value="F:metal ion binding"/>
    <property type="evidence" value="ECO:0007669"/>
    <property type="project" value="UniProtKB-KW"/>
</dbReference>
<evidence type="ECO:0000256" key="3">
    <source>
        <dbReference type="ARBA" id="ARBA00022621"/>
    </source>
</evidence>
<protein>
    <recommendedName>
        <fullName evidence="8 9">Tyrosinase copper-binding domain-containing protein</fullName>
    </recommendedName>
</protein>
<feature type="domain" description="Tyrosinase copper-binding" evidence="9">
    <location>
        <begin position="1029"/>
        <end position="1040"/>
    </location>
</feature>
<feature type="non-terminal residue" evidence="10">
    <location>
        <position position="2276"/>
    </location>
</feature>
<organism evidence="10 11">
    <name type="scientific">Batillaria attramentaria</name>
    <dbReference type="NCBI Taxonomy" id="370345"/>
    <lineage>
        <taxon>Eukaryota</taxon>
        <taxon>Metazoa</taxon>
        <taxon>Spiralia</taxon>
        <taxon>Lophotrochozoa</taxon>
        <taxon>Mollusca</taxon>
        <taxon>Gastropoda</taxon>
        <taxon>Caenogastropoda</taxon>
        <taxon>Sorbeoconcha</taxon>
        <taxon>Cerithioidea</taxon>
        <taxon>Batillariidae</taxon>
        <taxon>Batillaria</taxon>
    </lineage>
</organism>
<keyword evidence="6" id="KW-1015">Disulfide bond</keyword>
<dbReference type="GO" id="GO:0005344">
    <property type="term" value="F:oxygen carrier activity"/>
    <property type="evidence" value="ECO:0007669"/>
    <property type="project" value="UniProtKB-KW"/>
</dbReference>
<proteinExistence type="predicted"/>
<evidence type="ECO:0000256" key="4">
    <source>
        <dbReference type="ARBA" id="ARBA00022723"/>
    </source>
</evidence>
<accession>A0ABD0JM66</accession>
<keyword evidence="7" id="KW-0325">Glycoprotein</keyword>
<evidence type="ECO:0000256" key="2">
    <source>
        <dbReference type="ARBA" id="ARBA00022448"/>
    </source>
</evidence>
<dbReference type="InterPro" id="IPR002227">
    <property type="entry name" value="Tyrosinase_Cu-bd"/>
</dbReference>
<feature type="domain" description="Tyrosinase copper-binding" evidence="8">
    <location>
        <begin position="1308"/>
        <end position="1325"/>
    </location>
</feature>
<dbReference type="InterPro" id="IPR008922">
    <property type="entry name" value="Di-copper_centre_dom_sf"/>
</dbReference>
<dbReference type="EMBL" id="JACVVK020000388">
    <property type="protein sequence ID" value="KAK7476001.1"/>
    <property type="molecule type" value="Genomic_DNA"/>
</dbReference>
<evidence type="ECO:0000256" key="6">
    <source>
        <dbReference type="ARBA" id="ARBA00023157"/>
    </source>
</evidence>
<keyword evidence="5" id="KW-0186">Copper</keyword>
<feature type="domain" description="Tyrosinase copper-binding" evidence="8">
    <location>
        <begin position="2124"/>
        <end position="2142"/>
    </location>
</feature>
<dbReference type="InterPro" id="IPR028999">
    <property type="entry name" value="Beta-sandwich_Haemocyanin"/>
</dbReference>